<dbReference type="OrthoDB" id="686494at2759"/>
<feature type="compositionally biased region" description="Polar residues" evidence="3">
    <location>
        <begin position="60"/>
        <end position="73"/>
    </location>
</feature>
<feature type="region of interest" description="Disordered" evidence="3">
    <location>
        <begin position="1"/>
        <end position="29"/>
    </location>
</feature>
<name>A0A5J9UFR6_9POAL</name>
<dbReference type="GO" id="GO:0004867">
    <property type="term" value="F:serine-type endopeptidase inhibitor activity"/>
    <property type="evidence" value="ECO:0007669"/>
    <property type="project" value="InterPro"/>
</dbReference>
<comment type="caution">
    <text evidence="5">The sequence shown here is derived from an EMBL/GenBank/DDBJ whole genome shotgun (WGS) entry which is preliminary data.</text>
</comment>
<evidence type="ECO:0000256" key="1">
    <source>
        <dbReference type="ARBA" id="ARBA00009500"/>
    </source>
</evidence>
<dbReference type="Pfam" id="PF00079">
    <property type="entry name" value="Serpin"/>
    <property type="match status" value="1"/>
</dbReference>
<dbReference type="InterPro" id="IPR036186">
    <property type="entry name" value="Serpin_sf"/>
</dbReference>
<dbReference type="InterPro" id="IPR042185">
    <property type="entry name" value="Serpin_sf_2"/>
</dbReference>
<feature type="domain" description="Serpin" evidence="4">
    <location>
        <begin position="107"/>
        <end position="444"/>
    </location>
</feature>
<evidence type="ECO:0000313" key="6">
    <source>
        <dbReference type="Proteomes" id="UP000324897"/>
    </source>
</evidence>
<feature type="region of interest" description="Disordered" evidence="3">
    <location>
        <begin position="51"/>
        <end position="100"/>
    </location>
</feature>
<organism evidence="5 6">
    <name type="scientific">Eragrostis curvula</name>
    <name type="common">weeping love grass</name>
    <dbReference type="NCBI Taxonomy" id="38414"/>
    <lineage>
        <taxon>Eukaryota</taxon>
        <taxon>Viridiplantae</taxon>
        <taxon>Streptophyta</taxon>
        <taxon>Embryophyta</taxon>
        <taxon>Tracheophyta</taxon>
        <taxon>Spermatophyta</taxon>
        <taxon>Magnoliopsida</taxon>
        <taxon>Liliopsida</taxon>
        <taxon>Poales</taxon>
        <taxon>Poaceae</taxon>
        <taxon>PACMAD clade</taxon>
        <taxon>Chloridoideae</taxon>
        <taxon>Eragrostideae</taxon>
        <taxon>Eragrostidinae</taxon>
        <taxon>Eragrostis</taxon>
    </lineage>
</organism>
<comment type="similarity">
    <text evidence="1 2">Belongs to the serpin family.</text>
</comment>
<dbReference type="InterPro" id="IPR023796">
    <property type="entry name" value="Serpin_dom"/>
</dbReference>
<dbReference type="InterPro" id="IPR000215">
    <property type="entry name" value="Serpin_fam"/>
</dbReference>
<dbReference type="Gene3D" id="3.30.497.10">
    <property type="entry name" value="Antithrombin, subunit I, domain 2"/>
    <property type="match status" value="1"/>
</dbReference>
<dbReference type="Gene3D" id="2.30.39.10">
    <property type="entry name" value="Alpha-1-antitrypsin, domain 1"/>
    <property type="match status" value="1"/>
</dbReference>
<evidence type="ECO:0000256" key="2">
    <source>
        <dbReference type="RuleBase" id="RU000411"/>
    </source>
</evidence>
<dbReference type="Gramene" id="TVU22579">
    <property type="protein sequence ID" value="TVU22579"/>
    <property type="gene ID" value="EJB05_32289"/>
</dbReference>
<dbReference type="PANTHER" id="PTHR11461">
    <property type="entry name" value="SERINE PROTEASE INHIBITOR, SERPIN"/>
    <property type="match status" value="1"/>
</dbReference>
<dbReference type="Proteomes" id="UP000324897">
    <property type="component" value="Unassembled WGS sequence"/>
</dbReference>
<protein>
    <recommendedName>
        <fullName evidence="4">Serpin domain-containing protein</fullName>
    </recommendedName>
</protein>
<dbReference type="SUPFAM" id="SSF56574">
    <property type="entry name" value="Serpins"/>
    <property type="match status" value="1"/>
</dbReference>
<reference evidence="5 6" key="1">
    <citation type="journal article" date="2019" name="Sci. Rep.">
        <title>A high-quality genome of Eragrostis curvula grass provides insights into Poaceae evolution and supports new strategies to enhance forage quality.</title>
        <authorList>
            <person name="Carballo J."/>
            <person name="Santos B.A.C.M."/>
            <person name="Zappacosta D."/>
            <person name="Garbus I."/>
            <person name="Selva J.P."/>
            <person name="Gallo C.A."/>
            <person name="Diaz A."/>
            <person name="Albertini E."/>
            <person name="Caccamo M."/>
            <person name="Echenique V."/>
        </authorList>
    </citation>
    <scope>NUCLEOTIDE SEQUENCE [LARGE SCALE GENOMIC DNA]</scope>
    <source>
        <strain evidence="6">cv. Victoria</strain>
        <tissue evidence="5">Leaf</tissue>
    </source>
</reference>
<gene>
    <name evidence="5" type="ORF">EJB05_32289</name>
</gene>
<accession>A0A5J9UFR6</accession>
<evidence type="ECO:0000259" key="4">
    <source>
        <dbReference type="SMART" id="SM00093"/>
    </source>
</evidence>
<dbReference type="EMBL" id="RWGY01000026">
    <property type="protein sequence ID" value="TVU22579.1"/>
    <property type="molecule type" value="Genomic_DNA"/>
</dbReference>
<sequence>MMSSSDPTSRSRSDHPATAPALSQGTGGHASQLFPVADVTAAIAAYLTTQPPQPQTCTTSLASIDTSQPSPRQHSFADAHQWPPRDQHHPTPSAAAWLFAPPPPPSVSSWTVRGAQFRALALVAAGANGETRRELLGFLGTASLDELQRAAATKLTGALRGLPQASFACGVWVDKRWALRPEFADAARAAYSAVAESVDFVSQPEQERQRVNAFVSDATNGLIAVLLPPGSVDSFTVVVLANALYFKGSWAQPFDPSRTFHAPFHLPDGGTVRAPFMTSSFEQQVAVFPGFSSLKLPYTCKDGDHWNQAAWFYMLILLPDGKALNIADLYDKAISTPGFIRKHTPSGKVPVGRFMVPKFKFTFEFEASEEMQKLGVTRAFRDGDFSGMVTGGDGLSVKGVYHKATVEVDEEGTVAAVRLSEREERDPARGFHCGPAVLVRRRRGEDRRRAVLWSCGESSGGGVMSKSTSQFFT</sequence>
<evidence type="ECO:0000256" key="3">
    <source>
        <dbReference type="SAM" id="MobiDB-lite"/>
    </source>
</evidence>
<dbReference type="AlphaFoldDB" id="A0A5J9UFR6"/>
<evidence type="ECO:0000313" key="5">
    <source>
        <dbReference type="EMBL" id="TVU22579.1"/>
    </source>
</evidence>
<dbReference type="InterPro" id="IPR042178">
    <property type="entry name" value="Serpin_sf_1"/>
</dbReference>
<keyword evidence="6" id="KW-1185">Reference proteome</keyword>
<dbReference type="PANTHER" id="PTHR11461:SF312">
    <property type="entry name" value="SERPIN DOMAIN-CONTAINING PROTEIN"/>
    <property type="match status" value="1"/>
</dbReference>
<dbReference type="GO" id="GO:0005615">
    <property type="term" value="C:extracellular space"/>
    <property type="evidence" value="ECO:0007669"/>
    <property type="project" value="InterPro"/>
</dbReference>
<dbReference type="SMART" id="SM00093">
    <property type="entry name" value="SERPIN"/>
    <property type="match status" value="1"/>
</dbReference>
<proteinExistence type="inferred from homology"/>
<feature type="non-terminal residue" evidence="5">
    <location>
        <position position="1"/>
    </location>
</feature>